<dbReference type="InterPro" id="IPR010297">
    <property type="entry name" value="DUF900_hydrolase"/>
</dbReference>
<dbReference type="EMBL" id="FNXT01001186">
    <property type="protein sequence ID" value="SZX73220.1"/>
    <property type="molecule type" value="Genomic_DNA"/>
</dbReference>
<dbReference type="InterPro" id="IPR029058">
    <property type="entry name" value="AB_hydrolase_fold"/>
</dbReference>
<reference evidence="2 3" key="1">
    <citation type="submission" date="2016-10" db="EMBL/GenBank/DDBJ databases">
        <authorList>
            <person name="Cai Z."/>
        </authorList>
    </citation>
    <scope>NUCLEOTIDE SEQUENCE [LARGE SCALE GENOMIC DNA]</scope>
</reference>
<dbReference type="PANTHER" id="PTHR36513:SF1">
    <property type="entry name" value="TRANSMEMBRANE PROTEIN"/>
    <property type="match status" value="1"/>
</dbReference>
<evidence type="ECO:0000256" key="1">
    <source>
        <dbReference type="SAM" id="Coils"/>
    </source>
</evidence>
<evidence type="ECO:0000313" key="3">
    <source>
        <dbReference type="Proteomes" id="UP000256970"/>
    </source>
</evidence>
<proteinExistence type="predicted"/>
<keyword evidence="3" id="KW-1185">Reference proteome</keyword>
<dbReference type="Proteomes" id="UP000256970">
    <property type="component" value="Unassembled WGS sequence"/>
</dbReference>
<protein>
    <submittedName>
        <fullName evidence="2">Uncharacterized protein</fullName>
    </submittedName>
</protein>
<dbReference type="PANTHER" id="PTHR36513">
    <property type="entry name" value="ABC TRANSMEMBRANE TYPE-1 DOMAIN-CONTAINING PROTEIN"/>
    <property type="match status" value="1"/>
</dbReference>
<name>A0A383W7P3_TETOB</name>
<accession>A0A383W7P3</accession>
<gene>
    <name evidence="2" type="ORF">BQ4739_LOCUS13329</name>
</gene>
<dbReference type="AlphaFoldDB" id="A0A383W7P3"/>
<dbReference type="Gene3D" id="3.40.50.1820">
    <property type="entry name" value="alpha/beta hydrolase"/>
    <property type="match status" value="1"/>
</dbReference>
<sequence length="746" mass="80635">MAAPHTAGTPVGGSALPHNLSRTETHTTLEPEQHPAGCGWHEQKVFYATERDYRAKSDTYGTQQMQQLRYGSAAVRIPKLREPGQEMAYRIPFAVRHKSNINKDGRYFITLYDHKTGKPLELEDFEAKMNDKEIQRGKSGSHRSITADVPDVFNCCCCCGIPTPGPCTEPQKRSAARKRFLNEVMHAVGQSVKKELVVFVHGYNVNFEGCIKSAAQLTFDTAQDYSMIDLPGRFHYQHHQRVAVAFDWASASCWTAYGFLPFVKDDRERAADAGPKLAHLLLDLAAKMKELEGEKSCKAIHLVAHSMGNYVLHYAVEHLCNIPDCPAAGAAAAAEADAAAAQAEEAESKAEANAEANADAAAEAAAAAAAAAAEAEAEAAPAPAPAAPAAAARAPDMLAQVGLCPLPPSSAAALGLTSLEAPPALASVREKSESLSMSKNERVAAASSAPVVPEEAKPAGAADAAAVAGSCSNAPTGVASQQQLRSCVVAEAEVSGAAGLHGRWEQLLHAQCLLRNRKGQLLMQLTKTMILAAADVARVDLERTLSQVKAGANTHHTPMPHTTLYCSRRDWALGLSSVLRVLGCTRTDGRAGFFWRKPPCFEGHLFHPFLCDDVTSVDCTGFSADWMGHGYFREHRQVLTDMSQAFAGITSTGLRTVITAAKDGEPWKCTACNEKVMDNKSIELYTVMTVEEQHAQQLQLLRRQLQLLAGCETLQQWKDKQQRDLLPQQQELKHQQTASPARHVVL</sequence>
<keyword evidence="1" id="KW-0175">Coiled coil</keyword>
<dbReference type="Pfam" id="PF05990">
    <property type="entry name" value="DUF900"/>
    <property type="match status" value="2"/>
</dbReference>
<feature type="coiled-coil region" evidence="1">
    <location>
        <begin position="331"/>
        <end position="378"/>
    </location>
</feature>
<evidence type="ECO:0000313" key="2">
    <source>
        <dbReference type="EMBL" id="SZX73220.1"/>
    </source>
</evidence>
<dbReference type="SUPFAM" id="SSF53474">
    <property type="entry name" value="alpha/beta-Hydrolases"/>
    <property type="match status" value="1"/>
</dbReference>
<organism evidence="2 3">
    <name type="scientific">Tetradesmus obliquus</name>
    <name type="common">Green alga</name>
    <name type="synonym">Acutodesmus obliquus</name>
    <dbReference type="NCBI Taxonomy" id="3088"/>
    <lineage>
        <taxon>Eukaryota</taxon>
        <taxon>Viridiplantae</taxon>
        <taxon>Chlorophyta</taxon>
        <taxon>core chlorophytes</taxon>
        <taxon>Chlorophyceae</taxon>
        <taxon>CS clade</taxon>
        <taxon>Sphaeropleales</taxon>
        <taxon>Scenedesmaceae</taxon>
        <taxon>Tetradesmus</taxon>
    </lineage>
</organism>